<dbReference type="Proteomes" id="UP001139028">
    <property type="component" value="Unassembled WGS sequence"/>
</dbReference>
<keyword evidence="4" id="KW-1185">Reference proteome</keyword>
<dbReference type="InterPro" id="IPR028098">
    <property type="entry name" value="Glyco_trans_4-like_N"/>
</dbReference>
<gene>
    <name evidence="3" type="ORF">MO867_04245</name>
</gene>
<dbReference type="EMBL" id="JALBWM010000010">
    <property type="protein sequence ID" value="MCO1333545.1"/>
    <property type="molecule type" value="Genomic_DNA"/>
</dbReference>
<keyword evidence="3" id="KW-0808">Transferase</keyword>
<dbReference type="Pfam" id="PF00534">
    <property type="entry name" value="Glycos_transf_1"/>
    <property type="match status" value="1"/>
</dbReference>
<dbReference type="RefSeq" id="WP_252464919.1">
    <property type="nucleotide sequence ID" value="NZ_JALBWM010000010.1"/>
</dbReference>
<evidence type="ECO:0000313" key="3">
    <source>
        <dbReference type="EMBL" id="MCO1333545.1"/>
    </source>
</evidence>
<keyword evidence="3" id="KW-0328">Glycosyltransferase</keyword>
<dbReference type="PANTHER" id="PTHR45947">
    <property type="entry name" value="SULFOQUINOVOSYL TRANSFERASE SQD2"/>
    <property type="match status" value="1"/>
</dbReference>
<dbReference type="PANTHER" id="PTHR45947:SF3">
    <property type="entry name" value="SULFOQUINOVOSYL TRANSFERASE SQD2"/>
    <property type="match status" value="1"/>
</dbReference>
<dbReference type="EC" id="2.4.-.-" evidence="3"/>
<accession>A0A9X2EM04</accession>
<name>A0A9X2EM04_9GAMM</name>
<dbReference type="InterPro" id="IPR050194">
    <property type="entry name" value="Glycosyltransferase_grp1"/>
</dbReference>
<reference evidence="3" key="1">
    <citation type="journal article" date="2022" name="Arch. Microbiol.">
        <title>Microbulbifer okhotskensis sp. nov., isolated from a deep bottom sediment of the Okhotsk Sea.</title>
        <authorList>
            <person name="Romanenko L."/>
            <person name="Kurilenko V."/>
            <person name="Otstavnykh N."/>
            <person name="Velansky P."/>
            <person name="Isaeva M."/>
            <person name="Mikhailov V."/>
        </authorList>
    </citation>
    <scope>NUCLEOTIDE SEQUENCE</scope>
    <source>
        <strain evidence="3">OS29</strain>
    </source>
</reference>
<dbReference type="Gene3D" id="3.40.50.2000">
    <property type="entry name" value="Glycogen Phosphorylase B"/>
    <property type="match status" value="2"/>
</dbReference>
<sequence>MFYNVLGYDNRSSNPGVNVRILFCTMQFGPGYNQGTEKYIRNLARDLSEQGCDIVVAGGDPEEILTDRSLIDEGEFQLIKLPTFGWGTTGGDSIDNCQSLLRKLKPDLVHMVNPAHIGVNLLNAAQKLGIPYFISITDFWWLCPKHTLTLKSGEFCSGFSEQETCFRCIAETHPNRLVKVASQLPAARNCIAKILHLKNAQFTAQPEDKDRKQILISVLNKAKKVICLSKTSQRLIREYFSLNNSQYIPAGLSNTWFETNCSRQTNNNSFVVGFLGALAPHKGLHTLIHALNDLGDSKITLKVAGKTSAQKYAKQCLNTYKNTQYFGELNEPQSKEFLDSVNVLVIPSNSPENQPQVLLEAAARKRPVLASNIPGCAELLPPAAVFPVNDVRRLRELLSVAKKDISKIGYPTLGLSSEAVSKEILTEYQKVL</sequence>
<feature type="domain" description="Glycosyl transferase family 1" evidence="1">
    <location>
        <begin position="265"/>
        <end position="396"/>
    </location>
</feature>
<evidence type="ECO:0000259" key="2">
    <source>
        <dbReference type="Pfam" id="PF13439"/>
    </source>
</evidence>
<evidence type="ECO:0000259" key="1">
    <source>
        <dbReference type="Pfam" id="PF00534"/>
    </source>
</evidence>
<evidence type="ECO:0000313" key="4">
    <source>
        <dbReference type="Proteomes" id="UP001139028"/>
    </source>
</evidence>
<dbReference type="InterPro" id="IPR001296">
    <property type="entry name" value="Glyco_trans_1"/>
</dbReference>
<dbReference type="AlphaFoldDB" id="A0A9X2EM04"/>
<comment type="caution">
    <text evidence="3">The sequence shown here is derived from an EMBL/GenBank/DDBJ whole genome shotgun (WGS) entry which is preliminary data.</text>
</comment>
<dbReference type="SUPFAM" id="SSF53756">
    <property type="entry name" value="UDP-Glycosyltransferase/glycogen phosphorylase"/>
    <property type="match status" value="1"/>
</dbReference>
<feature type="domain" description="Glycosyltransferase subfamily 4-like N-terminal" evidence="2">
    <location>
        <begin position="35"/>
        <end position="135"/>
    </location>
</feature>
<proteinExistence type="predicted"/>
<dbReference type="GO" id="GO:0016757">
    <property type="term" value="F:glycosyltransferase activity"/>
    <property type="evidence" value="ECO:0007669"/>
    <property type="project" value="UniProtKB-KW"/>
</dbReference>
<protein>
    <submittedName>
        <fullName evidence="3">Glycosyltransferase</fullName>
        <ecNumber evidence="3">2.4.-.-</ecNumber>
    </submittedName>
</protein>
<organism evidence="3 4">
    <name type="scientific">Microbulbifer okhotskensis</name>
    <dbReference type="NCBI Taxonomy" id="2926617"/>
    <lineage>
        <taxon>Bacteria</taxon>
        <taxon>Pseudomonadati</taxon>
        <taxon>Pseudomonadota</taxon>
        <taxon>Gammaproteobacteria</taxon>
        <taxon>Cellvibrionales</taxon>
        <taxon>Microbulbiferaceae</taxon>
        <taxon>Microbulbifer</taxon>
    </lineage>
</organism>
<dbReference type="Pfam" id="PF13439">
    <property type="entry name" value="Glyco_transf_4"/>
    <property type="match status" value="1"/>
</dbReference>